<evidence type="ECO:0000259" key="4">
    <source>
        <dbReference type="PROSITE" id="PS50977"/>
    </source>
</evidence>
<dbReference type="SUPFAM" id="SSF46689">
    <property type="entry name" value="Homeodomain-like"/>
    <property type="match status" value="1"/>
</dbReference>
<dbReference type="PRINTS" id="PR00455">
    <property type="entry name" value="HTHTETR"/>
</dbReference>
<gene>
    <name evidence="5" type="ORF">GCM10011396_00550</name>
</gene>
<feature type="compositionally biased region" description="Basic and acidic residues" evidence="3">
    <location>
        <begin position="1"/>
        <end position="13"/>
    </location>
</feature>
<reference evidence="5" key="1">
    <citation type="journal article" date="2014" name="Int. J. Syst. Evol. Microbiol.">
        <title>Complete genome sequence of Corynebacterium casei LMG S-19264T (=DSM 44701T), isolated from a smear-ripened cheese.</title>
        <authorList>
            <consortium name="US DOE Joint Genome Institute (JGI-PGF)"/>
            <person name="Walter F."/>
            <person name="Albersmeier A."/>
            <person name="Kalinowski J."/>
            <person name="Ruckert C."/>
        </authorList>
    </citation>
    <scope>NUCLEOTIDE SEQUENCE</scope>
    <source>
        <strain evidence="5">CGMCC 1.10998</strain>
    </source>
</reference>
<dbReference type="Pfam" id="PF14246">
    <property type="entry name" value="TetR_C_7"/>
    <property type="match status" value="1"/>
</dbReference>
<dbReference type="InterPro" id="IPR036271">
    <property type="entry name" value="Tet_transcr_reg_TetR-rel_C_sf"/>
</dbReference>
<feature type="domain" description="HTH tetR-type" evidence="4">
    <location>
        <begin position="38"/>
        <end position="98"/>
    </location>
</feature>
<protein>
    <submittedName>
        <fullName evidence="5">Transcriptional regulator</fullName>
    </submittedName>
</protein>
<organism evidence="5 6">
    <name type="scientific">Undibacterium terreum</name>
    <dbReference type="NCBI Taxonomy" id="1224302"/>
    <lineage>
        <taxon>Bacteria</taxon>
        <taxon>Pseudomonadati</taxon>
        <taxon>Pseudomonadota</taxon>
        <taxon>Betaproteobacteria</taxon>
        <taxon>Burkholderiales</taxon>
        <taxon>Oxalobacteraceae</taxon>
        <taxon>Undibacterium</taxon>
    </lineage>
</organism>
<dbReference type="Gene3D" id="1.10.357.10">
    <property type="entry name" value="Tetracycline Repressor, domain 2"/>
    <property type="match status" value="1"/>
</dbReference>
<dbReference type="GO" id="GO:0003700">
    <property type="term" value="F:DNA-binding transcription factor activity"/>
    <property type="evidence" value="ECO:0007669"/>
    <property type="project" value="TreeGrafter"/>
</dbReference>
<dbReference type="InterPro" id="IPR050109">
    <property type="entry name" value="HTH-type_TetR-like_transc_reg"/>
</dbReference>
<evidence type="ECO:0000313" key="5">
    <source>
        <dbReference type="EMBL" id="GGC57606.1"/>
    </source>
</evidence>
<dbReference type="EMBL" id="BMED01000001">
    <property type="protein sequence ID" value="GGC57606.1"/>
    <property type="molecule type" value="Genomic_DNA"/>
</dbReference>
<dbReference type="Proteomes" id="UP000637423">
    <property type="component" value="Unassembled WGS sequence"/>
</dbReference>
<dbReference type="InterPro" id="IPR039536">
    <property type="entry name" value="TetR_C_Proteobacteria"/>
</dbReference>
<accession>A0A916U357</accession>
<dbReference type="PANTHER" id="PTHR30055">
    <property type="entry name" value="HTH-TYPE TRANSCRIPTIONAL REGULATOR RUTR"/>
    <property type="match status" value="1"/>
</dbReference>
<dbReference type="PANTHER" id="PTHR30055:SF146">
    <property type="entry name" value="HTH-TYPE TRANSCRIPTIONAL DUAL REGULATOR CECR"/>
    <property type="match status" value="1"/>
</dbReference>
<proteinExistence type="predicted"/>
<dbReference type="InterPro" id="IPR001647">
    <property type="entry name" value="HTH_TetR"/>
</dbReference>
<keyword evidence="1 2" id="KW-0238">DNA-binding</keyword>
<dbReference type="SUPFAM" id="SSF48498">
    <property type="entry name" value="Tetracyclin repressor-like, C-terminal domain"/>
    <property type="match status" value="1"/>
</dbReference>
<dbReference type="Gene3D" id="1.10.10.60">
    <property type="entry name" value="Homeodomain-like"/>
    <property type="match status" value="1"/>
</dbReference>
<evidence type="ECO:0000256" key="1">
    <source>
        <dbReference type="ARBA" id="ARBA00023125"/>
    </source>
</evidence>
<dbReference type="AlphaFoldDB" id="A0A916U357"/>
<dbReference type="Pfam" id="PF00440">
    <property type="entry name" value="TetR_N"/>
    <property type="match status" value="1"/>
</dbReference>
<evidence type="ECO:0000256" key="2">
    <source>
        <dbReference type="PROSITE-ProRule" id="PRU00335"/>
    </source>
</evidence>
<dbReference type="GO" id="GO:0000976">
    <property type="term" value="F:transcription cis-regulatory region binding"/>
    <property type="evidence" value="ECO:0007669"/>
    <property type="project" value="TreeGrafter"/>
</dbReference>
<feature type="region of interest" description="Disordered" evidence="3">
    <location>
        <begin position="1"/>
        <end position="36"/>
    </location>
</feature>
<keyword evidence="6" id="KW-1185">Reference proteome</keyword>
<dbReference type="PROSITE" id="PS50977">
    <property type="entry name" value="HTH_TETR_2"/>
    <property type="match status" value="1"/>
</dbReference>
<feature type="compositionally biased region" description="Basic residues" evidence="3">
    <location>
        <begin position="20"/>
        <end position="30"/>
    </location>
</feature>
<name>A0A916U357_9BURK</name>
<dbReference type="InterPro" id="IPR009057">
    <property type="entry name" value="Homeodomain-like_sf"/>
</dbReference>
<sequence length="233" mass="26157">MSDVTIKNEEVEKPATTTKKVSKAKPRSAGRPRQDDVEERAQELLDAAVKLFLKKGYGDVSLEAIAKTAHVAVRTIYVKFGGKVGLFQAAICAERDRLFGEVDQMEFDMRPMHDVLMDFGKRFVNTAMSERSAMIQRIVIAESGRNPDLGRIFFEAGPALTRAALGRYFARPDIRAKFRDDAHLEVIISHFLNSISGDYWVRLISGSTRGLTDEESRQRVEQGISLFLTGMQK</sequence>
<feature type="DNA-binding region" description="H-T-H motif" evidence="2">
    <location>
        <begin position="61"/>
        <end position="80"/>
    </location>
</feature>
<comment type="caution">
    <text evidence="5">The sequence shown here is derived from an EMBL/GenBank/DDBJ whole genome shotgun (WGS) entry which is preliminary data.</text>
</comment>
<dbReference type="RefSeq" id="WP_188564010.1">
    <property type="nucleotide sequence ID" value="NZ_BMED01000001.1"/>
</dbReference>
<reference evidence="5" key="2">
    <citation type="submission" date="2020-09" db="EMBL/GenBank/DDBJ databases">
        <authorList>
            <person name="Sun Q."/>
            <person name="Zhou Y."/>
        </authorList>
    </citation>
    <scope>NUCLEOTIDE SEQUENCE</scope>
    <source>
        <strain evidence="5">CGMCC 1.10998</strain>
    </source>
</reference>
<evidence type="ECO:0000256" key="3">
    <source>
        <dbReference type="SAM" id="MobiDB-lite"/>
    </source>
</evidence>
<evidence type="ECO:0000313" key="6">
    <source>
        <dbReference type="Proteomes" id="UP000637423"/>
    </source>
</evidence>